<dbReference type="KEGG" id="hbq:QI031_11370"/>
<accession>A0AAJ6PBK7</accession>
<dbReference type="RefSeq" id="WP_281485266.1">
    <property type="nucleotide sequence ID" value="NZ_CP124543.1"/>
</dbReference>
<dbReference type="Proteomes" id="UP001223520">
    <property type="component" value="Chromosome"/>
</dbReference>
<reference evidence="1 2" key="1">
    <citation type="journal article" date="2023" name="Limnol Oceanogr Lett">
        <title>Environmental adaptations by the intertidal Antarctic cyanobacterium Halotia branconii CENA392 as revealed using long-read genome sequencing.</title>
        <authorList>
            <person name="Dextro R.B."/>
            <person name="Delbaje E."/>
            <person name="Freitas P.N.N."/>
            <person name="Geraldes V."/>
            <person name="Pinto E."/>
            <person name="Long P.F."/>
            <person name="Fiore M.F."/>
        </authorList>
    </citation>
    <scope>NUCLEOTIDE SEQUENCE [LARGE SCALE GENOMIC DNA]</scope>
    <source>
        <strain evidence="1 2">CENA392</strain>
    </source>
</reference>
<evidence type="ECO:0000313" key="2">
    <source>
        <dbReference type="Proteomes" id="UP001223520"/>
    </source>
</evidence>
<sequence>MSVNYLESDRTLTSDYQSFSGLPFAKRQGIAYIYFSNLSNSSDRCW</sequence>
<proteinExistence type="predicted"/>
<name>A0AAJ6PBK7_9CYAN</name>
<dbReference type="EMBL" id="CP124543">
    <property type="protein sequence ID" value="WGV28034.1"/>
    <property type="molecule type" value="Genomic_DNA"/>
</dbReference>
<protein>
    <submittedName>
        <fullName evidence="1">Uncharacterized protein</fullName>
    </submittedName>
</protein>
<evidence type="ECO:0000313" key="1">
    <source>
        <dbReference type="EMBL" id="WGV28034.1"/>
    </source>
</evidence>
<gene>
    <name evidence="1" type="ORF">QI031_11370</name>
</gene>
<dbReference type="AlphaFoldDB" id="A0AAJ6PBK7"/>
<keyword evidence="2" id="KW-1185">Reference proteome</keyword>
<organism evidence="1 2">
    <name type="scientific">Halotia branconii CENA392</name>
    <dbReference type="NCBI Taxonomy" id="1539056"/>
    <lineage>
        <taxon>Bacteria</taxon>
        <taxon>Bacillati</taxon>
        <taxon>Cyanobacteriota</taxon>
        <taxon>Cyanophyceae</taxon>
        <taxon>Nostocales</taxon>
        <taxon>Nodulariaceae</taxon>
        <taxon>Halotia</taxon>
    </lineage>
</organism>